<dbReference type="GO" id="GO:0016829">
    <property type="term" value="F:lyase activity"/>
    <property type="evidence" value="ECO:0007669"/>
    <property type="project" value="UniProtKB-KW"/>
</dbReference>
<dbReference type="SUPFAM" id="SSF53800">
    <property type="entry name" value="Chelatase"/>
    <property type="match status" value="1"/>
</dbReference>
<evidence type="ECO:0000313" key="4">
    <source>
        <dbReference type="Proteomes" id="UP000291591"/>
    </source>
</evidence>
<dbReference type="Proteomes" id="UP000291591">
    <property type="component" value="Unassembled WGS sequence"/>
</dbReference>
<protein>
    <submittedName>
        <fullName evidence="3">Sirohydrochlorin ferrochelatase</fullName>
    </submittedName>
</protein>
<dbReference type="Gene3D" id="3.40.50.1400">
    <property type="match status" value="2"/>
</dbReference>
<keyword evidence="1" id="KW-0479">Metal-binding</keyword>
<dbReference type="PANTHER" id="PTHR33542">
    <property type="entry name" value="SIROHYDROCHLORIN FERROCHELATASE, CHLOROPLASTIC"/>
    <property type="match status" value="1"/>
</dbReference>
<dbReference type="AlphaFoldDB" id="A0A4Q7UVP0"/>
<evidence type="ECO:0000313" key="3">
    <source>
        <dbReference type="EMBL" id="RZT84129.1"/>
    </source>
</evidence>
<comment type="caution">
    <text evidence="3">The sequence shown here is derived from an EMBL/GenBank/DDBJ whole genome shotgun (WGS) entry which is preliminary data.</text>
</comment>
<dbReference type="InterPro" id="IPR002762">
    <property type="entry name" value="CbiX-like"/>
</dbReference>
<dbReference type="CDD" id="cd03416">
    <property type="entry name" value="CbiX_SirB_N"/>
    <property type="match status" value="1"/>
</dbReference>
<reference evidence="3 4" key="1">
    <citation type="submission" date="2019-02" db="EMBL/GenBank/DDBJ databases">
        <title>Sequencing the genomes of 1000 actinobacteria strains.</title>
        <authorList>
            <person name="Klenk H.-P."/>
        </authorList>
    </citation>
    <scope>NUCLEOTIDE SEQUENCE [LARGE SCALE GENOMIC DNA]</scope>
    <source>
        <strain evidence="3 4">DSM 45779</strain>
    </source>
</reference>
<dbReference type="Pfam" id="PF01903">
    <property type="entry name" value="CbiX"/>
    <property type="match status" value="2"/>
</dbReference>
<keyword evidence="4" id="KW-1185">Reference proteome</keyword>
<dbReference type="InterPro" id="IPR050963">
    <property type="entry name" value="Sirohydro_Cobaltochel/CbiX"/>
</dbReference>
<organism evidence="3 4">
    <name type="scientific">Pseudonocardia sediminis</name>
    <dbReference type="NCBI Taxonomy" id="1397368"/>
    <lineage>
        <taxon>Bacteria</taxon>
        <taxon>Bacillati</taxon>
        <taxon>Actinomycetota</taxon>
        <taxon>Actinomycetes</taxon>
        <taxon>Pseudonocardiales</taxon>
        <taxon>Pseudonocardiaceae</taxon>
        <taxon>Pseudonocardia</taxon>
    </lineage>
</organism>
<sequence>MRPPLLLVAHGSRNPAADVVVRGLAAAAEAAEPGLDVRVCYVDVRGPTVGEAVAGLTAQGHRGAVVLPAFLAAGYHVRHDLPAQLREAGADPERFPVTPALGPDRGLAAAAFDRLRLAGHRPGDAVVLAAAGSSDPGAVSEVRRAARMLGVSVGRRVRVGFAATGHPGVSALVEGLHRAGESRVAVASWLLAPGVFQERLRASGADVVAEPLGVHPDVVGTVLQRYRSAARSAALAA</sequence>
<dbReference type="PANTHER" id="PTHR33542:SF5">
    <property type="entry name" value="FERROCHELATASE CHE1"/>
    <property type="match status" value="1"/>
</dbReference>
<evidence type="ECO:0000256" key="1">
    <source>
        <dbReference type="ARBA" id="ARBA00022723"/>
    </source>
</evidence>
<name>A0A4Q7UVP0_PSEST</name>
<dbReference type="OrthoDB" id="7345302at2"/>
<dbReference type="RefSeq" id="WP_130288779.1">
    <property type="nucleotide sequence ID" value="NZ_SHKL01000001.1"/>
</dbReference>
<dbReference type="EMBL" id="SHKL01000001">
    <property type="protein sequence ID" value="RZT84129.1"/>
    <property type="molecule type" value="Genomic_DNA"/>
</dbReference>
<proteinExistence type="predicted"/>
<accession>A0A4Q7UVP0</accession>
<keyword evidence="2" id="KW-0456">Lyase</keyword>
<gene>
    <name evidence="3" type="ORF">EV383_0963</name>
</gene>
<evidence type="ECO:0000256" key="2">
    <source>
        <dbReference type="ARBA" id="ARBA00023239"/>
    </source>
</evidence>
<dbReference type="GO" id="GO:0046872">
    <property type="term" value="F:metal ion binding"/>
    <property type="evidence" value="ECO:0007669"/>
    <property type="project" value="UniProtKB-KW"/>
</dbReference>